<dbReference type="PANTHER" id="PTHR38037">
    <property type="entry name" value="ZN_PROTEASE DOMAIN-CONTAINING PROTEIN"/>
    <property type="match status" value="1"/>
</dbReference>
<dbReference type="PANTHER" id="PTHR38037:SF1">
    <property type="entry name" value="ATP-DEPENDENT ZINC PROTEASE DOMAIN-CONTAINING PROTEIN-RELATED"/>
    <property type="match status" value="1"/>
</dbReference>
<name>A0A366GZF5_9GAMM</name>
<dbReference type="Pfam" id="PF05618">
    <property type="entry name" value="Zn_protease"/>
    <property type="match status" value="1"/>
</dbReference>
<dbReference type="STRING" id="379482.SAMN04487961_2853"/>
<organism evidence="2 3">
    <name type="scientific">Marinobacter pelagius</name>
    <dbReference type="NCBI Taxonomy" id="379482"/>
    <lineage>
        <taxon>Bacteria</taxon>
        <taxon>Pseudomonadati</taxon>
        <taxon>Pseudomonadota</taxon>
        <taxon>Gammaproteobacteria</taxon>
        <taxon>Pseudomonadales</taxon>
        <taxon>Marinobacteraceae</taxon>
        <taxon>Marinobacter</taxon>
    </lineage>
</organism>
<comment type="caution">
    <text evidence="2">The sequence shown here is derived from an EMBL/GenBank/DDBJ whole genome shotgun (WGS) entry which is preliminary data.</text>
</comment>
<accession>A0A366GZF5</accession>
<dbReference type="SUPFAM" id="SSF50630">
    <property type="entry name" value="Acid proteases"/>
    <property type="match status" value="1"/>
</dbReference>
<dbReference type="AlphaFoldDB" id="A0A366GZF5"/>
<evidence type="ECO:0000313" key="3">
    <source>
        <dbReference type="Proteomes" id="UP000252995"/>
    </source>
</evidence>
<sequence length="165" mass="18899">MPKKPNDVRHAIQPTPVDNRVSLGWREWVALPDLDISRIKAKVDTGARTSCLHTFRTEPYTENGERRVRFWVHPVQNDLHHVVECDARVLDERDVSDSGGHRELRLVIETTVVVGDQSWPIEMTLTNRDSMRFRMLLGRTAMAGRSVVFPEASYLAGEPVIRTEK</sequence>
<feature type="domain" description="Retropepsin-like aspartic endopeptidase" evidence="1">
    <location>
        <begin position="23"/>
        <end position="157"/>
    </location>
</feature>
<dbReference type="OrthoDB" id="9782977at2"/>
<evidence type="ECO:0000259" key="1">
    <source>
        <dbReference type="Pfam" id="PF05618"/>
    </source>
</evidence>
<protein>
    <recommendedName>
        <fullName evidence="1">Retropepsin-like aspartic endopeptidase domain-containing protein</fullName>
    </recommendedName>
</protein>
<dbReference type="InterPro" id="IPR008503">
    <property type="entry name" value="Asp_endopeptidase"/>
</dbReference>
<reference evidence="2 3" key="1">
    <citation type="submission" date="2018-06" db="EMBL/GenBank/DDBJ databases">
        <title>Freshwater and sediment microbial communities from various areas in North America, analyzing microbe dynamics in response to fracking.</title>
        <authorList>
            <person name="Lamendella R."/>
        </authorList>
    </citation>
    <scope>NUCLEOTIDE SEQUENCE [LARGE SCALE GENOMIC DNA]</scope>
    <source>
        <strain evidence="2 3">114J</strain>
    </source>
</reference>
<dbReference type="Gene3D" id="2.40.70.10">
    <property type="entry name" value="Acid Proteases"/>
    <property type="match status" value="1"/>
</dbReference>
<dbReference type="EMBL" id="QNRO01000001">
    <property type="protein sequence ID" value="RBP33804.1"/>
    <property type="molecule type" value="Genomic_DNA"/>
</dbReference>
<proteinExistence type="predicted"/>
<dbReference type="Proteomes" id="UP000252995">
    <property type="component" value="Unassembled WGS sequence"/>
</dbReference>
<gene>
    <name evidence="2" type="ORF">DET50_101147</name>
</gene>
<dbReference type="InterPro" id="IPR021109">
    <property type="entry name" value="Peptidase_aspartic_dom_sf"/>
</dbReference>
<evidence type="ECO:0000313" key="2">
    <source>
        <dbReference type="EMBL" id="RBP33804.1"/>
    </source>
</evidence>
<dbReference type="RefSeq" id="WP_113860988.1">
    <property type="nucleotide sequence ID" value="NZ_QNRO01000001.1"/>
</dbReference>